<evidence type="ECO:0000256" key="3">
    <source>
        <dbReference type="ARBA" id="ARBA00022741"/>
    </source>
</evidence>
<evidence type="ECO:0000256" key="5">
    <source>
        <dbReference type="ARBA" id="ARBA00022840"/>
    </source>
</evidence>
<dbReference type="OMA" id="EHKFVNM"/>
<dbReference type="eggNOG" id="KOG0581">
    <property type="taxonomic scope" value="Eukaryota"/>
</dbReference>
<dbReference type="EC" id="2.7.12.2" evidence="7"/>
<dbReference type="Gene3D" id="1.10.510.10">
    <property type="entry name" value="Transferase(Phosphotransferase) domain 1"/>
    <property type="match status" value="1"/>
</dbReference>
<keyword evidence="4" id="KW-0418">Kinase</keyword>
<dbReference type="GO" id="GO:0005524">
    <property type="term" value="F:ATP binding"/>
    <property type="evidence" value="ECO:0007669"/>
    <property type="project" value="UniProtKB-UniRule"/>
</dbReference>
<evidence type="ECO:0000256" key="7">
    <source>
        <dbReference type="ARBA" id="ARBA00038999"/>
    </source>
</evidence>
<keyword evidence="12" id="KW-1185">Reference proteome</keyword>
<dbReference type="KEGG" id="olu:OSTLU_4731"/>
<dbReference type="SUPFAM" id="SSF56112">
    <property type="entry name" value="Protein kinase-like (PK-like)"/>
    <property type="match status" value="1"/>
</dbReference>
<evidence type="ECO:0000259" key="10">
    <source>
        <dbReference type="PROSITE" id="PS50011"/>
    </source>
</evidence>
<dbReference type="PANTHER" id="PTHR48013">
    <property type="entry name" value="DUAL SPECIFICITY MITOGEN-ACTIVATED PROTEIN KINASE KINASE 5-RELATED"/>
    <property type="match status" value="1"/>
</dbReference>
<dbReference type="GeneID" id="5001495"/>
<dbReference type="PROSITE" id="PS00107">
    <property type="entry name" value="PROTEIN_KINASE_ATP"/>
    <property type="match status" value="1"/>
</dbReference>
<keyword evidence="1 9" id="KW-0723">Serine/threonine-protein kinase</keyword>
<dbReference type="Proteomes" id="UP000001568">
    <property type="component" value="Chromosome 4"/>
</dbReference>
<dbReference type="CDD" id="cd06623">
    <property type="entry name" value="PKc_MAPKK_plant_like"/>
    <property type="match status" value="1"/>
</dbReference>
<dbReference type="RefSeq" id="XP_001417318.1">
    <property type="nucleotide sequence ID" value="XM_001417281.1"/>
</dbReference>
<dbReference type="GO" id="GO:0004674">
    <property type="term" value="F:protein serine/threonine kinase activity"/>
    <property type="evidence" value="ECO:0007669"/>
    <property type="project" value="UniProtKB-KW"/>
</dbReference>
<evidence type="ECO:0000256" key="2">
    <source>
        <dbReference type="ARBA" id="ARBA00022679"/>
    </source>
</evidence>
<evidence type="ECO:0000256" key="6">
    <source>
        <dbReference type="ARBA" id="ARBA00038035"/>
    </source>
</evidence>
<evidence type="ECO:0000313" key="12">
    <source>
        <dbReference type="Proteomes" id="UP000001568"/>
    </source>
</evidence>
<dbReference type="FunFam" id="3.30.200.20:FF:000040">
    <property type="entry name" value="Dual specificity mitogen-activated protein kinase kinase"/>
    <property type="match status" value="1"/>
</dbReference>
<evidence type="ECO:0000256" key="9">
    <source>
        <dbReference type="RuleBase" id="RU000304"/>
    </source>
</evidence>
<evidence type="ECO:0000256" key="4">
    <source>
        <dbReference type="ARBA" id="ARBA00022777"/>
    </source>
</evidence>
<keyword evidence="2" id="KW-0808">Transferase</keyword>
<evidence type="ECO:0000256" key="8">
    <source>
        <dbReference type="PROSITE-ProRule" id="PRU10141"/>
    </source>
</evidence>
<accession>A4RWE8</accession>
<evidence type="ECO:0000256" key="1">
    <source>
        <dbReference type="ARBA" id="ARBA00022527"/>
    </source>
</evidence>
<sequence length="267" mass="29477">LGVADLDIVGVIGTGSGGVVRLAKHKRTDEALAVKNIAISLARDDDGRKRIITELRTLHKSSCEYIVRSLGAFFDQGSVNLVMEYMEAGTMSDATKYLGPWGEDDLAAATAMLADGLHYLHTKLSVVHRDIKPCNVLLNLRGEAKLSDFGVSGHLVDASKCHSWVGTVTYMSPERIQGESYEFTADVWSFALTVMECALGRFPYNSPDVARRYSFWDLLDVVVKEPVPCLRPELNVSEEFDNFVALGLNKDPSGRMLARNMIAHPWI</sequence>
<dbReference type="AlphaFoldDB" id="A4RWE8"/>
<organism evidence="11 12">
    <name type="scientific">Ostreococcus lucimarinus (strain CCE9901)</name>
    <dbReference type="NCBI Taxonomy" id="436017"/>
    <lineage>
        <taxon>Eukaryota</taxon>
        <taxon>Viridiplantae</taxon>
        <taxon>Chlorophyta</taxon>
        <taxon>Mamiellophyceae</taxon>
        <taxon>Mamiellales</taxon>
        <taxon>Bathycoccaceae</taxon>
        <taxon>Ostreococcus</taxon>
    </lineage>
</organism>
<feature type="binding site" evidence="8">
    <location>
        <position position="35"/>
    </location>
    <ligand>
        <name>ATP</name>
        <dbReference type="ChEBI" id="CHEBI:30616"/>
    </ligand>
</feature>
<dbReference type="Gene3D" id="3.30.200.20">
    <property type="entry name" value="Phosphorylase Kinase, domain 1"/>
    <property type="match status" value="1"/>
</dbReference>
<name>A4RWE8_OSTLU</name>
<feature type="non-terminal residue" evidence="11">
    <location>
        <position position="267"/>
    </location>
</feature>
<dbReference type="InterPro" id="IPR017441">
    <property type="entry name" value="Protein_kinase_ATP_BS"/>
</dbReference>
<dbReference type="PROSITE" id="PS00108">
    <property type="entry name" value="PROTEIN_KINASE_ST"/>
    <property type="match status" value="1"/>
</dbReference>
<dbReference type="Pfam" id="PF00069">
    <property type="entry name" value="Pkinase"/>
    <property type="match status" value="1"/>
</dbReference>
<dbReference type="STRING" id="436017.A4RWE8"/>
<protein>
    <recommendedName>
        <fullName evidence="7">mitogen-activated protein kinase kinase</fullName>
        <ecNumber evidence="7">2.7.12.2</ecNumber>
    </recommendedName>
</protein>
<dbReference type="HOGENOM" id="CLU_000288_63_23_1"/>
<dbReference type="SMART" id="SM00220">
    <property type="entry name" value="S_TKc"/>
    <property type="match status" value="1"/>
</dbReference>
<keyword evidence="3 8" id="KW-0547">Nucleotide-binding</keyword>
<feature type="domain" description="Protein kinase" evidence="10">
    <location>
        <begin position="6"/>
        <end position="267"/>
    </location>
</feature>
<dbReference type="PROSITE" id="PS50011">
    <property type="entry name" value="PROTEIN_KINASE_DOM"/>
    <property type="match status" value="1"/>
</dbReference>
<dbReference type="InterPro" id="IPR000719">
    <property type="entry name" value="Prot_kinase_dom"/>
</dbReference>
<dbReference type="InterPro" id="IPR011009">
    <property type="entry name" value="Kinase-like_dom_sf"/>
</dbReference>
<gene>
    <name evidence="11" type="ORF">OSTLU_4731</name>
</gene>
<evidence type="ECO:0000313" key="11">
    <source>
        <dbReference type="EMBL" id="ABO95611.1"/>
    </source>
</evidence>
<dbReference type="Gramene" id="ABO95611">
    <property type="protein sequence ID" value="ABO95611"/>
    <property type="gene ID" value="OSTLU_4731"/>
</dbReference>
<proteinExistence type="inferred from homology"/>
<dbReference type="OrthoDB" id="10252354at2759"/>
<keyword evidence="5 8" id="KW-0067">ATP-binding</keyword>
<dbReference type="EMBL" id="CP000584">
    <property type="protein sequence ID" value="ABO95611.1"/>
    <property type="molecule type" value="Genomic_DNA"/>
</dbReference>
<dbReference type="InterPro" id="IPR008271">
    <property type="entry name" value="Ser/Thr_kinase_AS"/>
</dbReference>
<dbReference type="GO" id="GO:0004708">
    <property type="term" value="F:MAP kinase kinase activity"/>
    <property type="evidence" value="ECO:0007669"/>
    <property type="project" value="UniProtKB-EC"/>
</dbReference>
<dbReference type="PANTHER" id="PTHR48013:SF32">
    <property type="entry name" value="MITOGEN-ACTIVATED PROTEIN KINASE KINASE 2-LIKE"/>
    <property type="match status" value="1"/>
</dbReference>
<comment type="similarity">
    <text evidence="6">Belongs to the protein kinase superfamily. STE Ser/Thr protein kinase family. MAP kinase kinase subfamily.</text>
</comment>
<reference evidence="11 12" key="1">
    <citation type="journal article" date="2007" name="Proc. Natl. Acad. Sci. U.S.A.">
        <title>The tiny eukaryote Ostreococcus provides genomic insights into the paradox of plankton speciation.</title>
        <authorList>
            <person name="Palenik B."/>
            <person name="Grimwood J."/>
            <person name="Aerts A."/>
            <person name="Rouze P."/>
            <person name="Salamov A."/>
            <person name="Putnam N."/>
            <person name="Dupont C."/>
            <person name="Jorgensen R."/>
            <person name="Derelle E."/>
            <person name="Rombauts S."/>
            <person name="Zhou K."/>
            <person name="Otillar R."/>
            <person name="Merchant S.S."/>
            <person name="Podell S."/>
            <person name="Gaasterland T."/>
            <person name="Napoli C."/>
            <person name="Gendler K."/>
            <person name="Manuell A."/>
            <person name="Tai V."/>
            <person name="Vallon O."/>
            <person name="Piganeau G."/>
            <person name="Jancek S."/>
            <person name="Heijde M."/>
            <person name="Jabbari K."/>
            <person name="Bowler C."/>
            <person name="Lohr M."/>
            <person name="Robbens S."/>
            <person name="Werner G."/>
            <person name="Dubchak I."/>
            <person name="Pazour G.J."/>
            <person name="Ren Q."/>
            <person name="Paulsen I."/>
            <person name="Delwiche C."/>
            <person name="Schmutz J."/>
            <person name="Rokhsar D."/>
            <person name="Van de Peer Y."/>
            <person name="Moreau H."/>
            <person name="Grigoriev I.V."/>
        </authorList>
    </citation>
    <scope>NUCLEOTIDE SEQUENCE [LARGE SCALE GENOMIC DNA]</scope>
    <source>
        <strain evidence="11 12">CCE9901</strain>
    </source>
</reference>
<feature type="non-terminal residue" evidence="11">
    <location>
        <position position="1"/>
    </location>
</feature>